<dbReference type="EC" id="2.7.13.3" evidence="2"/>
<feature type="domain" description="Response regulatory" evidence="8">
    <location>
        <begin position="474"/>
        <end position="588"/>
    </location>
</feature>
<dbReference type="PANTHER" id="PTHR45339:SF1">
    <property type="entry name" value="HYBRID SIGNAL TRANSDUCTION HISTIDINE KINASE J"/>
    <property type="match status" value="1"/>
</dbReference>
<protein>
    <recommendedName>
        <fullName evidence="2">histidine kinase</fullName>
        <ecNumber evidence="2">2.7.13.3</ecNumber>
    </recommendedName>
</protein>
<evidence type="ECO:0000256" key="5">
    <source>
        <dbReference type="PROSITE-ProRule" id="PRU00169"/>
    </source>
</evidence>
<dbReference type="SUPFAM" id="SSF52172">
    <property type="entry name" value="CheY-like"/>
    <property type="match status" value="1"/>
</dbReference>
<keyword evidence="6" id="KW-0472">Membrane</keyword>
<dbReference type="EMBL" id="PJRS01000006">
    <property type="protein sequence ID" value="PLR28705.1"/>
    <property type="molecule type" value="Genomic_DNA"/>
</dbReference>
<keyword evidence="9" id="KW-0808">Transferase</keyword>
<sequence>MSSRASSSSPQGHTSSNHVLLVAPAESDGRASVSTIVIAQGLRYWLLAAWALLLGVCCGPSVALGWFAACCVLGLVRGRVERALTRSARVSVGAELTVIATLTSAAWAMAPLWAWRTHGPWALAATITFLFAGVLLVATQFRHLPRRALIVATPYLVVLAYVLATARSEPGRWALLAGVGVAGSAILTKAFFGRVHKAQIDAFQAEQARLIAALEIARDEATAASDAKSAFMAVISHELRTPMNGVLGAAQLLRNGALDEPAQELVAVIDEQGRTLACLLDDILDFARIEAGKLEVSLVDVELAPLVRRIAALWRPRAQEKGLALDVTFAPQAPEALLCDPIRLSQMLHNLLSNAVKFTDGGAVNVHVEATQSPGSERLRITVADTGPGVTAAGQARLFQAFSQVDSSSTRRHGGAGLGLAISRRVAGLLGGDLHLEPSHAGARFVIDLPLVRCAAPQILSEPEAPDADSPARRVLVVEDHPANQRILAAWLEGLGHLCVVAENGAEGLAAVRQGGFDLVLMDVNMPVMDGLEAVRAIRLEGFCVPIVMLSASAGETDRATGLQAGADGYMAKPVQFTALHAVMSRLGSHVRVPEVGAA</sequence>
<dbReference type="SMART" id="SM00448">
    <property type="entry name" value="REC"/>
    <property type="match status" value="1"/>
</dbReference>
<dbReference type="InterPro" id="IPR004358">
    <property type="entry name" value="Sig_transdc_His_kin-like_C"/>
</dbReference>
<dbReference type="SUPFAM" id="SSF55874">
    <property type="entry name" value="ATPase domain of HSP90 chaperone/DNA topoisomerase II/histidine kinase"/>
    <property type="match status" value="1"/>
</dbReference>
<keyword evidence="4" id="KW-0902">Two-component regulatory system</keyword>
<evidence type="ECO:0000313" key="10">
    <source>
        <dbReference type="Proteomes" id="UP000234479"/>
    </source>
</evidence>
<keyword evidence="3 5" id="KW-0597">Phosphoprotein</keyword>
<gene>
    <name evidence="9" type="ORF">SGCZBJ_01780</name>
</gene>
<evidence type="ECO:0000259" key="7">
    <source>
        <dbReference type="PROSITE" id="PS50109"/>
    </source>
</evidence>
<evidence type="ECO:0000256" key="4">
    <source>
        <dbReference type="ARBA" id="ARBA00023012"/>
    </source>
</evidence>
<dbReference type="GO" id="GO:0000155">
    <property type="term" value="F:phosphorelay sensor kinase activity"/>
    <property type="evidence" value="ECO:0007669"/>
    <property type="project" value="InterPro"/>
</dbReference>
<dbReference type="SUPFAM" id="SSF47384">
    <property type="entry name" value="Homodimeric domain of signal transducing histidine kinase"/>
    <property type="match status" value="1"/>
</dbReference>
<dbReference type="Proteomes" id="UP000234479">
    <property type="component" value="Unassembled WGS sequence"/>
</dbReference>
<dbReference type="InterPro" id="IPR036097">
    <property type="entry name" value="HisK_dim/P_sf"/>
</dbReference>
<dbReference type="OrthoDB" id="9813151at2"/>
<dbReference type="InterPro" id="IPR003661">
    <property type="entry name" value="HisK_dim/P_dom"/>
</dbReference>
<dbReference type="SMART" id="SM00387">
    <property type="entry name" value="HATPase_c"/>
    <property type="match status" value="1"/>
</dbReference>
<feature type="modified residue" description="4-aspartylphosphate" evidence="5">
    <location>
        <position position="523"/>
    </location>
</feature>
<dbReference type="PROSITE" id="PS50110">
    <property type="entry name" value="RESPONSE_REGULATORY"/>
    <property type="match status" value="1"/>
</dbReference>
<dbReference type="InterPro" id="IPR001789">
    <property type="entry name" value="Sig_transdc_resp-reg_receiver"/>
</dbReference>
<comment type="catalytic activity">
    <reaction evidence="1">
        <text>ATP + protein L-histidine = ADP + protein N-phospho-L-histidine.</text>
        <dbReference type="EC" id="2.7.13.3"/>
    </reaction>
</comment>
<dbReference type="CDD" id="cd00082">
    <property type="entry name" value="HisKA"/>
    <property type="match status" value="1"/>
</dbReference>
<evidence type="ECO:0000256" key="6">
    <source>
        <dbReference type="SAM" id="Phobius"/>
    </source>
</evidence>
<evidence type="ECO:0000256" key="1">
    <source>
        <dbReference type="ARBA" id="ARBA00000085"/>
    </source>
</evidence>
<dbReference type="CDD" id="cd17546">
    <property type="entry name" value="REC_hyHK_CKI1_RcsC-like"/>
    <property type="match status" value="1"/>
</dbReference>
<dbReference type="Pfam" id="PF00072">
    <property type="entry name" value="Response_reg"/>
    <property type="match status" value="1"/>
</dbReference>
<dbReference type="InterPro" id="IPR036890">
    <property type="entry name" value="HATPase_C_sf"/>
</dbReference>
<reference evidence="9 10" key="1">
    <citation type="submission" date="2017-12" db="EMBL/GenBank/DDBJ databases">
        <title>The genome sequence of Caulobacter sp. 410.</title>
        <authorList>
            <person name="Gao J."/>
            <person name="Mao X."/>
            <person name="Sun J."/>
        </authorList>
    </citation>
    <scope>NUCLEOTIDE SEQUENCE [LARGE SCALE GENOMIC DNA]</scope>
    <source>
        <strain evidence="9 10">410</strain>
    </source>
</reference>
<dbReference type="PRINTS" id="PR00344">
    <property type="entry name" value="BCTRLSENSOR"/>
</dbReference>
<dbReference type="Gene3D" id="1.10.287.130">
    <property type="match status" value="1"/>
</dbReference>
<dbReference type="InterPro" id="IPR003594">
    <property type="entry name" value="HATPase_dom"/>
</dbReference>
<name>A0A2N5DRN7_9CAUL</name>
<dbReference type="Gene3D" id="3.40.50.2300">
    <property type="match status" value="1"/>
</dbReference>
<organism evidence="9 10">
    <name type="scientific">Caulobacter zeae</name>
    <dbReference type="NCBI Taxonomy" id="2055137"/>
    <lineage>
        <taxon>Bacteria</taxon>
        <taxon>Pseudomonadati</taxon>
        <taxon>Pseudomonadota</taxon>
        <taxon>Alphaproteobacteria</taxon>
        <taxon>Caulobacterales</taxon>
        <taxon>Caulobacteraceae</taxon>
        <taxon>Caulobacter</taxon>
    </lineage>
</organism>
<dbReference type="Gene3D" id="3.30.565.10">
    <property type="entry name" value="Histidine kinase-like ATPase, C-terminal domain"/>
    <property type="match status" value="1"/>
</dbReference>
<dbReference type="AlphaFoldDB" id="A0A2N5DRN7"/>
<dbReference type="Pfam" id="PF02518">
    <property type="entry name" value="HATPase_c"/>
    <property type="match status" value="1"/>
</dbReference>
<feature type="transmembrane region" description="Helical" evidence="6">
    <location>
        <begin position="121"/>
        <end position="141"/>
    </location>
</feature>
<evidence type="ECO:0000256" key="2">
    <source>
        <dbReference type="ARBA" id="ARBA00012438"/>
    </source>
</evidence>
<accession>A0A2N5DRN7</accession>
<dbReference type="InterPro" id="IPR005467">
    <property type="entry name" value="His_kinase_dom"/>
</dbReference>
<keyword evidence="6" id="KW-0812">Transmembrane</keyword>
<feature type="transmembrane region" description="Helical" evidence="6">
    <location>
        <begin position="148"/>
        <end position="167"/>
    </location>
</feature>
<keyword evidence="6" id="KW-1133">Transmembrane helix</keyword>
<evidence type="ECO:0000256" key="3">
    <source>
        <dbReference type="ARBA" id="ARBA00022553"/>
    </source>
</evidence>
<dbReference type="InterPro" id="IPR011006">
    <property type="entry name" value="CheY-like_superfamily"/>
</dbReference>
<keyword evidence="9" id="KW-0418">Kinase</keyword>
<feature type="transmembrane region" description="Helical" evidence="6">
    <location>
        <begin position="96"/>
        <end position="115"/>
    </location>
</feature>
<dbReference type="CDD" id="cd16922">
    <property type="entry name" value="HATPase_EvgS-ArcB-TorS-like"/>
    <property type="match status" value="1"/>
</dbReference>
<keyword evidence="10" id="KW-1185">Reference proteome</keyword>
<comment type="caution">
    <text evidence="9">The sequence shown here is derived from an EMBL/GenBank/DDBJ whole genome shotgun (WGS) entry which is preliminary data.</text>
</comment>
<dbReference type="RefSeq" id="WP_101716323.1">
    <property type="nucleotide sequence ID" value="NZ_PJRS01000006.1"/>
</dbReference>
<dbReference type="SMART" id="SM00388">
    <property type="entry name" value="HisKA"/>
    <property type="match status" value="1"/>
</dbReference>
<feature type="domain" description="Histidine kinase" evidence="7">
    <location>
        <begin position="234"/>
        <end position="453"/>
    </location>
</feature>
<feature type="transmembrane region" description="Helical" evidence="6">
    <location>
        <begin position="47"/>
        <end position="76"/>
    </location>
</feature>
<dbReference type="FunFam" id="3.30.565.10:FF:000010">
    <property type="entry name" value="Sensor histidine kinase RcsC"/>
    <property type="match status" value="1"/>
</dbReference>
<evidence type="ECO:0000313" key="9">
    <source>
        <dbReference type="EMBL" id="PLR28705.1"/>
    </source>
</evidence>
<evidence type="ECO:0000259" key="8">
    <source>
        <dbReference type="PROSITE" id="PS50110"/>
    </source>
</evidence>
<dbReference type="Pfam" id="PF00512">
    <property type="entry name" value="HisKA"/>
    <property type="match status" value="1"/>
</dbReference>
<proteinExistence type="predicted"/>
<dbReference type="PROSITE" id="PS50109">
    <property type="entry name" value="HIS_KIN"/>
    <property type="match status" value="1"/>
</dbReference>
<dbReference type="PANTHER" id="PTHR45339">
    <property type="entry name" value="HYBRID SIGNAL TRANSDUCTION HISTIDINE KINASE J"/>
    <property type="match status" value="1"/>
</dbReference>